<proteinExistence type="predicted"/>
<dbReference type="Proteomes" id="UP001329825">
    <property type="component" value="Chromosome 1"/>
</dbReference>
<keyword evidence="2" id="KW-0472">Membrane</keyword>
<protein>
    <submittedName>
        <fullName evidence="3">Uncharacterized protein</fullName>
    </submittedName>
</protein>
<evidence type="ECO:0000313" key="4">
    <source>
        <dbReference type="Proteomes" id="UP001329825"/>
    </source>
</evidence>
<feature type="transmembrane region" description="Helical" evidence="2">
    <location>
        <begin position="503"/>
        <end position="522"/>
    </location>
</feature>
<dbReference type="EMBL" id="CP141881">
    <property type="protein sequence ID" value="WRT64332.1"/>
    <property type="molecule type" value="Genomic_DNA"/>
</dbReference>
<dbReference type="GeneID" id="87953395"/>
<keyword evidence="2" id="KW-1133">Transmembrane helix</keyword>
<accession>A0ABZ1CVN1</accession>
<evidence type="ECO:0000313" key="3">
    <source>
        <dbReference type="EMBL" id="WRT64332.1"/>
    </source>
</evidence>
<keyword evidence="4" id="KW-1185">Reference proteome</keyword>
<evidence type="ECO:0000256" key="1">
    <source>
        <dbReference type="SAM" id="MobiDB-lite"/>
    </source>
</evidence>
<evidence type="ECO:0000256" key="2">
    <source>
        <dbReference type="SAM" id="Phobius"/>
    </source>
</evidence>
<gene>
    <name evidence="3" type="ORF">IL334_001264</name>
</gene>
<organism evidence="3 4">
    <name type="scientific">Kwoniella shivajii</name>
    <dbReference type="NCBI Taxonomy" id="564305"/>
    <lineage>
        <taxon>Eukaryota</taxon>
        <taxon>Fungi</taxon>
        <taxon>Dikarya</taxon>
        <taxon>Basidiomycota</taxon>
        <taxon>Agaricomycotina</taxon>
        <taxon>Tremellomycetes</taxon>
        <taxon>Tremellales</taxon>
        <taxon>Cryptococcaceae</taxon>
        <taxon>Kwoniella</taxon>
    </lineage>
</organism>
<dbReference type="RefSeq" id="XP_062789072.1">
    <property type="nucleotide sequence ID" value="XM_062933021.1"/>
</dbReference>
<name>A0ABZ1CVN1_9TREE</name>
<sequence>MPIATSKSRDRHIPISPPLPLPVHFGLLPTLSPGKTLCPLFYVLIDNIPIYLTLDPSHKPHISLIPLFLTLNPLSPLSILSTLHIQPSDYSLSLEGIAPHIDIWVPIVLARKICGNLGKGVERLFWDENDPKKGLLGRIIGEVESWDDGLAVGHNWLPPSSQIPKSSYSLSSLSSTPLKGIDIIQDNRYITTPLDDDTRNRIIRNGQDKNPSKIREGIWKDSWNGIIALSDKAWKEFLLYPSIPLFPPNTPPGPSSLPQSSQSNIVHDILPLIPLLIYQESSPPTYPFTLSDLSVLFDASPLLARDTSILSTLTSLTTSKKSRERALTLQEKQYKARLGICLAETIGGIMVSTWQASLGRKHHHHPSKGDTKGVLVFIEKVDFPDEEITTVKNGLNKKRTHWEDTMEDLESRRGSSPPRQQVHFQYKPKPGNLPKTRQISSSIDNDSDLHTRLGEQGDEPNPVMVDVPQIYQDTPPGPPYVTNWKHNEDGTERVMLSEKFEGWGHYKAFSIAIFVGLVLGYFQVF</sequence>
<reference evidence="3 4" key="1">
    <citation type="submission" date="2024-01" db="EMBL/GenBank/DDBJ databases">
        <title>Comparative genomics of Cryptococcus and Kwoniella reveals pathogenesis evolution and contrasting modes of karyotype evolution via chromosome fusion or intercentromeric recombination.</title>
        <authorList>
            <person name="Coelho M.A."/>
            <person name="David-Palma M."/>
            <person name="Shea T."/>
            <person name="Bowers K."/>
            <person name="McGinley-Smith S."/>
            <person name="Mohammad A.W."/>
            <person name="Gnirke A."/>
            <person name="Yurkov A.M."/>
            <person name="Nowrousian M."/>
            <person name="Sun S."/>
            <person name="Cuomo C.A."/>
            <person name="Heitman J."/>
        </authorList>
    </citation>
    <scope>NUCLEOTIDE SEQUENCE [LARGE SCALE GENOMIC DNA]</scope>
    <source>
        <strain evidence="3">CBS 11374</strain>
    </source>
</reference>
<keyword evidence="2" id="KW-0812">Transmembrane</keyword>
<feature type="compositionally biased region" description="Polar residues" evidence="1">
    <location>
        <begin position="435"/>
        <end position="444"/>
    </location>
</feature>
<feature type="region of interest" description="Disordered" evidence="1">
    <location>
        <begin position="406"/>
        <end position="462"/>
    </location>
</feature>